<keyword evidence="4" id="KW-0238">DNA-binding</keyword>
<proteinExistence type="predicted"/>
<feature type="non-terminal residue" evidence="9">
    <location>
        <position position="349"/>
    </location>
</feature>
<evidence type="ECO:0000259" key="8">
    <source>
        <dbReference type="PROSITE" id="PS50110"/>
    </source>
</evidence>
<dbReference type="PANTHER" id="PTHR48111">
    <property type="entry name" value="REGULATOR OF RPOS"/>
    <property type="match status" value="1"/>
</dbReference>
<dbReference type="SMART" id="SM00448">
    <property type="entry name" value="REC"/>
    <property type="match status" value="1"/>
</dbReference>
<evidence type="ECO:0000313" key="9">
    <source>
        <dbReference type="EMBL" id="OGL47583.1"/>
    </source>
</evidence>
<keyword evidence="5" id="KW-0804">Transcription</keyword>
<dbReference type="GO" id="GO:0000156">
    <property type="term" value="F:phosphorelay response regulator activity"/>
    <property type="evidence" value="ECO:0007669"/>
    <property type="project" value="TreeGrafter"/>
</dbReference>
<dbReference type="PROSITE" id="PS50110">
    <property type="entry name" value="RESPONSE_REGULATORY"/>
    <property type="match status" value="1"/>
</dbReference>
<feature type="domain" description="Response regulatory" evidence="8">
    <location>
        <begin position="7"/>
        <end position="121"/>
    </location>
</feature>
<dbReference type="Proteomes" id="UP000179266">
    <property type="component" value="Unassembled WGS sequence"/>
</dbReference>
<evidence type="ECO:0000256" key="6">
    <source>
        <dbReference type="PROSITE-ProRule" id="PRU00169"/>
    </source>
</evidence>
<dbReference type="Gene3D" id="3.40.50.2300">
    <property type="match status" value="1"/>
</dbReference>
<dbReference type="Pfam" id="PF00072">
    <property type="entry name" value="Response_reg"/>
    <property type="match status" value="1"/>
</dbReference>
<evidence type="ECO:0000256" key="4">
    <source>
        <dbReference type="ARBA" id="ARBA00023125"/>
    </source>
</evidence>
<evidence type="ECO:0000256" key="7">
    <source>
        <dbReference type="SAM" id="Coils"/>
    </source>
</evidence>
<dbReference type="SUPFAM" id="SSF55781">
    <property type="entry name" value="GAF domain-like"/>
    <property type="match status" value="1"/>
</dbReference>
<evidence type="ECO:0000256" key="2">
    <source>
        <dbReference type="ARBA" id="ARBA00023012"/>
    </source>
</evidence>
<dbReference type="AlphaFoldDB" id="A0A1F7S185"/>
<dbReference type="PANTHER" id="PTHR48111:SF1">
    <property type="entry name" value="TWO-COMPONENT RESPONSE REGULATOR ORR33"/>
    <property type="match status" value="1"/>
</dbReference>
<accession>A0A1F7S185</accession>
<dbReference type="InterPro" id="IPR043128">
    <property type="entry name" value="Rev_trsase/Diguanyl_cyclase"/>
</dbReference>
<evidence type="ECO:0000256" key="3">
    <source>
        <dbReference type="ARBA" id="ARBA00023015"/>
    </source>
</evidence>
<dbReference type="GO" id="GO:0032993">
    <property type="term" value="C:protein-DNA complex"/>
    <property type="evidence" value="ECO:0007669"/>
    <property type="project" value="TreeGrafter"/>
</dbReference>
<dbReference type="InterPro" id="IPR011006">
    <property type="entry name" value="CheY-like_superfamily"/>
</dbReference>
<reference evidence="9 10" key="1">
    <citation type="journal article" date="2016" name="Nat. Commun.">
        <title>Thousands of microbial genomes shed light on interconnected biogeochemical processes in an aquifer system.</title>
        <authorList>
            <person name="Anantharaman K."/>
            <person name="Brown C.T."/>
            <person name="Hug L.A."/>
            <person name="Sharon I."/>
            <person name="Castelle C.J."/>
            <person name="Probst A.J."/>
            <person name="Thomas B.C."/>
            <person name="Singh A."/>
            <person name="Wilkins M.J."/>
            <person name="Karaoz U."/>
            <person name="Brodie E.L."/>
            <person name="Williams K.H."/>
            <person name="Hubbard S.S."/>
            <person name="Banfield J.F."/>
        </authorList>
    </citation>
    <scope>NUCLEOTIDE SEQUENCE [LARGE SCALE GENOMIC DNA]</scope>
</reference>
<name>A0A1F7S185_9BACT</name>
<keyword evidence="2" id="KW-0902">Two-component regulatory system</keyword>
<dbReference type="GO" id="GO:0000976">
    <property type="term" value="F:transcription cis-regulatory region binding"/>
    <property type="evidence" value="ECO:0007669"/>
    <property type="project" value="TreeGrafter"/>
</dbReference>
<protein>
    <recommendedName>
        <fullName evidence="8">Response regulatory domain-containing protein</fullName>
    </recommendedName>
</protein>
<feature type="coiled-coil region" evidence="7">
    <location>
        <begin position="124"/>
        <end position="155"/>
    </location>
</feature>
<sequence>MHEQPPKILIAEDEIVFRQFLKEVLEEEGYYVTEAMDGETAIGLLQTQVFDLVITDISMPKATGIEVLRFAKQTDSSIEVIIMTANGRLETAVEALRLGAYDYILKPFEDMELVFRIVRRTLERQLLKRENQNLVNELIEKNKELEDINRSYRAIHDETTALYHLGKAINSTLNLDEVLSLLVKSIFELTNPAKSLLLLFDNEKSLLYGNKSVGLDESKFMEFEIPLDEKWIANNPIWYLNFHEIPPILTRLREELGIIHFIHAPLTMRDQIYGILIAAYETQEAISSREHNLLMQFASHGAIACENAKLHQLTEELSIRDGLTGAYNHRFFQERLNQELSRAKRYHEP</sequence>
<dbReference type="GO" id="GO:0006355">
    <property type="term" value="P:regulation of DNA-templated transcription"/>
    <property type="evidence" value="ECO:0007669"/>
    <property type="project" value="TreeGrafter"/>
</dbReference>
<keyword evidence="1 6" id="KW-0597">Phosphoprotein</keyword>
<dbReference type="InterPro" id="IPR039420">
    <property type="entry name" value="WalR-like"/>
</dbReference>
<gene>
    <name evidence="9" type="ORF">A2161_05345</name>
</gene>
<evidence type="ECO:0000313" key="10">
    <source>
        <dbReference type="Proteomes" id="UP000179266"/>
    </source>
</evidence>
<dbReference type="Gene3D" id="3.30.70.270">
    <property type="match status" value="1"/>
</dbReference>
<dbReference type="InterPro" id="IPR001789">
    <property type="entry name" value="Sig_transdc_resp-reg_receiver"/>
</dbReference>
<dbReference type="SUPFAM" id="SSF52172">
    <property type="entry name" value="CheY-like"/>
    <property type="match status" value="1"/>
</dbReference>
<dbReference type="GO" id="GO:0005829">
    <property type="term" value="C:cytosol"/>
    <property type="evidence" value="ECO:0007669"/>
    <property type="project" value="TreeGrafter"/>
</dbReference>
<keyword evidence="3" id="KW-0805">Transcription regulation</keyword>
<dbReference type="Gene3D" id="3.30.450.40">
    <property type="match status" value="1"/>
</dbReference>
<feature type="modified residue" description="4-aspartylphosphate" evidence="6">
    <location>
        <position position="56"/>
    </location>
</feature>
<keyword evidence="7" id="KW-0175">Coiled coil</keyword>
<dbReference type="InterPro" id="IPR029016">
    <property type="entry name" value="GAF-like_dom_sf"/>
</dbReference>
<evidence type="ECO:0000256" key="5">
    <source>
        <dbReference type="ARBA" id="ARBA00023163"/>
    </source>
</evidence>
<dbReference type="EMBL" id="MGDD01000067">
    <property type="protein sequence ID" value="OGL47583.1"/>
    <property type="molecule type" value="Genomic_DNA"/>
</dbReference>
<evidence type="ECO:0000256" key="1">
    <source>
        <dbReference type="ARBA" id="ARBA00022553"/>
    </source>
</evidence>
<organism evidence="9 10">
    <name type="scientific">Candidatus Schekmanbacteria bacterium RBG_13_48_7</name>
    <dbReference type="NCBI Taxonomy" id="1817878"/>
    <lineage>
        <taxon>Bacteria</taxon>
        <taxon>Candidatus Schekmaniibacteriota</taxon>
    </lineage>
</organism>
<comment type="caution">
    <text evidence="9">The sequence shown here is derived from an EMBL/GenBank/DDBJ whole genome shotgun (WGS) entry which is preliminary data.</text>
</comment>